<evidence type="ECO:0000259" key="1">
    <source>
        <dbReference type="Pfam" id="PF00535"/>
    </source>
</evidence>
<protein>
    <submittedName>
        <fullName evidence="2">Glycosyl transferase, group 2 family protein</fullName>
    </submittedName>
</protein>
<dbReference type="Proteomes" id="UP000027601">
    <property type="component" value="Unassembled WGS sequence"/>
</dbReference>
<sequence length="332" mass="38846">MNSPSVKVSIIMLAYNIGRYIETAIKGVVQQKTNYQIQLVIAEDCSTDNTLEICTRYKELYPDIITLVAHEKNRGLQRNFMSAHEHCTGEYIAICDGDDYWIDRKKLQRMTDFMDKHPDFAICFHRVINYYEEDGSKSLSNGGQKQITDIRDLARGNYITNSSSLFRRSYYPQVPEWFGQINLCDYAMHMLNAQHGKIYYFKRPMAVYRKHSKGIWSERDTDKKLAITLHVRELLMDYFKDQVEILQGLRQSHKSISLNLIRYYMQKGDTNMVTVVEDRILTYNPGIERQQLQKEAADTSLTLKQRLRQSVMHCMKQGRVLVSRLMPLPGVR</sequence>
<keyword evidence="3" id="KW-1185">Reference proteome</keyword>
<dbReference type="InterPro" id="IPR029044">
    <property type="entry name" value="Nucleotide-diphossugar_trans"/>
</dbReference>
<comment type="caution">
    <text evidence="2">The sequence shown here is derived from an EMBL/GenBank/DDBJ whole genome shotgun (WGS) entry which is preliminary data.</text>
</comment>
<accession>A0A069D733</accession>
<organism evidence="2 3">
    <name type="scientific">Bacteroides graminisolvens DSM 19988 = JCM 15093</name>
    <dbReference type="NCBI Taxonomy" id="1121097"/>
    <lineage>
        <taxon>Bacteria</taxon>
        <taxon>Pseudomonadati</taxon>
        <taxon>Bacteroidota</taxon>
        <taxon>Bacteroidia</taxon>
        <taxon>Bacteroidales</taxon>
        <taxon>Bacteroidaceae</taxon>
        <taxon>Bacteroides</taxon>
    </lineage>
</organism>
<dbReference type="OrthoDB" id="199095at2"/>
<dbReference type="SUPFAM" id="SSF53448">
    <property type="entry name" value="Nucleotide-diphospho-sugar transferases"/>
    <property type="match status" value="1"/>
</dbReference>
<keyword evidence="2" id="KW-0808">Transferase</keyword>
<evidence type="ECO:0000313" key="2">
    <source>
        <dbReference type="EMBL" id="GAK36004.1"/>
    </source>
</evidence>
<dbReference type="PANTHER" id="PTHR22916">
    <property type="entry name" value="GLYCOSYLTRANSFERASE"/>
    <property type="match status" value="1"/>
</dbReference>
<dbReference type="GO" id="GO:0016758">
    <property type="term" value="F:hexosyltransferase activity"/>
    <property type="evidence" value="ECO:0007669"/>
    <property type="project" value="UniProtKB-ARBA"/>
</dbReference>
<dbReference type="InterPro" id="IPR001173">
    <property type="entry name" value="Glyco_trans_2-like"/>
</dbReference>
<feature type="domain" description="Glycosyltransferase 2-like" evidence="1">
    <location>
        <begin position="9"/>
        <end position="171"/>
    </location>
</feature>
<gene>
    <name evidence="2" type="ORF">JCM15093_1138</name>
</gene>
<dbReference type="STRING" id="1121097.GCA_000428125_00079"/>
<dbReference type="Gene3D" id="3.90.550.10">
    <property type="entry name" value="Spore Coat Polysaccharide Biosynthesis Protein SpsA, Chain A"/>
    <property type="match status" value="1"/>
</dbReference>
<proteinExistence type="predicted"/>
<dbReference type="EMBL" id="BAJS01000004">
    <property type="protein sequence ID" value="GAK36004.1"/>
    <property type="molecule type" value="Genomic_DNA"/>
</dbReference>
<dbReference type="eggNOG" id="COG0463">
    <property type="taxonomic scope" value="Bacteria"/>
</dbReference>
<dbReference type="RefSeq" id="WP_024996023.1">
    <property type="nucleotide sequence ID" value="NZ_ATZI01000001.1"/>
</dbReference>
<name>A0A069D733_9BACE</name>
<evidence type="ECO:0000313" key="3">
    <source>
        <dbReference type="Proteomes" id="UP000027601"/>
    </source>
</evidence>
<dbReference type="Pfam" id="PF00535">
    <property type="entry name" value="Glycos_transf_2"/>
    <property type="match status" value="1"/>
</dbReference>
<reference evidence="2 3" key="1">
    <citation type="journal article" date="2015" name="Microbes Environ.">
        <title>Distribution and evolution of nitrogen fixation genes in the phylum bacteroidetes.</title>
        <authorList>
            <person name="Inoue J."/>
            <person name="Oshima K."/>
            <person name="Suda W."/>
            <person name="Sakamoto M."/>
            <person name="Iino T."/>
            <person name="Noda S."/>
            <person name="Hongoh Y."/>
            <person name="Hattori M."/>
            <person name="Ohkuma M."/>
        </authorList>
    </citation>
    <scope>NUCLEOTIDE SEQUENCE [LARGE SCALE GENOMIC DNA]</scope>
    <source>
        <strain evidence="2 3">JCM 15093</strain>
    </source>
</reference>
<dbReference type="PANTHER" id="PTHR22916:SF3">
    <property type="entry name" value="UDP-GLCNAC:BETAGAL BETA-1,3-N-ACETYLGLUCOSAMINYLTRANSFERASE-LIKE PROTEIN 1"/>
    <property type="match status" value="1"/>
</dbReference>
<dbReference type="AlphaFoldDB" id="A0A069D733"/>